<accession>A0A0K6G465</accession>
<protein>
    <submittedName>
        <fullName evidence="1">Uncharacterized protein</fullName>
    </submittedName>
</protein>
<organism evidence="1 2">
    <name type="scientific">Rhizoctonia solani</name>
    <dbReference type="NCBI Taxonomy" id="456999"/>
    <lineage>
        <taxon>Eukaryota</taxon>
        <taxon>Fungi</taxon>
        <taxon>Dikarya</taxon>
        <taxon>Basidiomycota</taxon>
        <taxon>Agaricomycotina</taxon>
        <taxon>Agaricomycetes</taxon>
        <taxon>Cantharellales</taxon>
        <taxon>Ceratobasidiaceae</taxon>
        <taxon>Rhizoctonia</taxon>
    </lineage>
</organism>
<name>A0A0K6G465_9AGAM</name>
<reference evidence="1 2" key="1">
    <citation type="submission" date="2015-07" db="EMBL/GenBank/DDBJ databases">
        <authorList>
            <person name="Noorani M."/>
        </authorList>
    </citation>
    <scope>NUCLEOTIDE SEQUENCE [LARGE SCALE GENOMIC DNA]</scope>
    <source>
        <strain evidence="1">BBA 69670</strain>
    </source>
</reference>
<dbReference type="EMBL" id="CYGV01001352">
    <property type="protein sequence ID" value="CUA73143.1"/>
    <property type="molecule type" value="Genomic_DNA"/>
</dbReference>
<gene>
    <name evidence="1" type="ORF">RSOLAG22IIIB_10581</name>
</gene>
<proteinExistence type="predicted"/>
<evidence type="ECO:0000313" key="1">
    <source>
        <dbReference type="EMBL" id="CUA73143.1"/>
    </source>
</evidence>
<evidence type="ECO:0000313" key="2">
    <source>
        <dbReference type="Proteomes" id="UP000044841"/>
    </source>
</evidence>
<dbReference type="AlphaFoldDB" id="A0A0K6G465"/>
<sequence>MERSTNMGMSIEESKVDVQQAIPVVDDDGLGDGILLDYLSEESEDEAEGGNTILPSYVVNNDNKSNNKNNGGRDALLVVPNPRSCYFKIAGKPDLRLQRRDYYLDSTGLRRALQEKTTIAMNFSNFSNVPVRISGPAPADSVLTPTYFGCSNWQDIVIYCDEFEKGSHNSYIMSRFLHIPGKTMYLIGQAHPNFCVTDKELREHASTVYGNAGEVPLAAIEWTDRRGPFSSDYLEVLGYHPLGFFTLYTHKNDIHYLFKRDYDSAVLGNRYMVINAMDKVRPTPNQLKRRADRATGIIPPDQTQASNWSTITIMTKDKLENIKGIPRGTSQKTVMYGHSASEVAKVFGWDREERPAGMKHRAEWLHRSAFSFGGLGVRKLMTRPDSSQQVKNLIFGSVEANTTMIRPENTMKRLAAKLGGLPWVKLNTELAQVATSVKPVAVNSLKRGGNCVWLAWELRYRMHLRTSLLSSKEGDIENELPIDPFSRRIPLRAEVKLDEMVEELWWLAKSSQLNKFK</sequence>
<keyword evidence="2" id="KW-1185">Reference proteome</keyword>
<dbReference type="Proteomes" id="UP000044841">
    <property type="component" value="Unassembled WGS sequence"/>
</dbReference>